<evidence type="ECO:0000256" key="1">
    <source>
        <dbReference type="ARBA" id="ARBA00022649"/>
    </source>
</evidence>
<dbReference type="EMBL" id="NEXF01000458">
    <property type="protein sequence ID" value="PSO06564.1"/>
    <property type="molecule type" value="Genomic_DNA"/>
</dbReference>
<dbReference type="InterPro" id="IPR009956">
    <property type="entry name" value="Post-segregation_anti-tox_CcdA"/>
</dbReference>
<gene>
    <name evidence="3" type="ORF">B9Q04_15400</name>
</gene>
<dbReference type="AlphaFoldDB" id="A0A2R6C6T2"/>
<name>A0A2R6C6T2_9ARCH</name>
<feature type="coiled-coil region" evidence="2">
    <location>
        <begin position="23"/>
        <end position="51"/>
    </location>
</feature>
<accession>A0A2R6C6T2</accession>
<dbReference type="Proteomes" id="UP000242015">
    <property type="component" value="Unassembled WGS sequence"/>
</dbReference>
<sequence length="74" mass="8718">MKWITVSTKVRRELLEKAREHGINVSKVLRRALEEEVKRKEEEEARRAANKVAESIHLSPEEVARIIREARDSR</sequence>
<keyword evidence="1" id="KW-1277">Toxin-antitoxin system</keyword>
<protein>
    <submittedName>
        <fullName evidence="3">VapB-type antitoxin</fullName>
    </submittedName>
</protein>
<evidence type="ECO:0000313" key="4">
    <source>
        <dbReference type="Proteomes" id="UP000242015"/>
    </source>
</evidence>
<dbReference type="Pfam" id="PF07362">
    <property type="entry name" value="CcdA"/>
    <property type="match status" value="1"/>
</dbReference>
<comment type="caution">
    <text evidence="3">The sequence shown here is derived from an EMBL/GenBank/DDBJ whole genome shotgun (WGS) entry which is preliminary data.</text>
</comment>
<evidence type="ECO:0000256" key="2">
    <source>
        <dbReference type="SAM" id="Coils"/>
    </source>
</evidence>
<keyword evidence="2" id="KW-0175">Coiled coil</keyword>
<proteinExistence type="predicted"/>
<evidence type="ECO:0000313" key="3">
    <source>
        <dbReference type="EMBL" id="PSO06564.1"/>
    </source>
</evidence>
<organism evidence="3 4">
    <name type="scientific">Candidatus Marsarchaeota G2 archaeon BE_D</name>
    <dbReference type="NCBI Taxonomy" id="1978158"/>
    <lineage>
        <taxon>Archaea</taxon>
        <taxon>Candidatus Marsarchaeota</taxon>
        <taxon>Candidatus Marsarchaeota group 2</taxon>
    </lineage>
</organism>
<reference evidence="3 4" key="1">
    <citation type="submission" date="2017-04" db="EMBL/GenBank/DDBJ databases">
        <title>Novel microbial lineages endemic to geothermal iron-oxide mats fill important gaps in the evolutionary history of Archaea.</title>
        <authorList>
            <person name="Jay Z.J."/>
            <person name="Beam J.P."/>
            <person name="Dlakic M."/>
            <person name="Rusch D.B."/>
            <person name="Kozubal M.A."/>
            <person name="Inskeep W.P."/>
        </authorList>
    </citation>
    <scope>NUCLEOTIDE SEQUENCE [LARGE SCALE GENOMIC DNA]</scope>
    <source>
        <strain evidence="3">BE_D</strain>
    </source>
</reference>